<feature type="transmembrane region" description="Helical" evidence="2">
    <location>
        <begin position="54"/>
        <end position="80"/>
    </location>
</feature>
<keyword evidence="2" id="KW-1133">Transmembrane helix</keyword>
<dbReference type="Proteomes" id="UP001432322">
    <property type="component" value="Unassembled WGS sequence"/>
</dbReference>
<protein>
    <submittedName>
        <fullName evidence="3">Uncharacterized protein</fullName>
    </submittedName>
</protein>
<evidence type="ECO:0000256" key="2">
    <source>
        <dbReference type="SAM" id="Phobius"/>
    </source>
</evidence>
<evidence type="ECO:0000313" key="5">
    <source>
        <dbReference type="Proteomes" id="UP001432322"/>
    </source>
</evidence>
<keyword evidence="5" id="KW-1185">Reference proteome</keyword>
<keyword evidence="2" id="KW-0812">Transmembrane</keyword>
<organism evidence="3 5">
    <name type="scientific">Pristionchus fissidentatus</name>
    <dbReference type="NCBI Taxonomy" id="1538716"/>
    <lineage>
        <taxon>Eukaryota</taxon>
        <taxon>Metazoa</taxon>
        <taxon>Ecdysozoa</taxon>
        <taxon>Nematoda</taxon>
        <taxon>Chromadorea</taxon>
        <taxon>Rhabditida</taxon>
        <taxon>Rhabditina</taxon>
        <taxon>Diplogasteromorpha</taxon>
        <taxon>Diplogasteroidea</taxon>
        <taxon>Neodiplogasteridae</taxon>
        <taxon>Pristionchus</taxon>
    </lineage>
</organism>
<evidence type="ECO:0000313" key="4">
    <source>
        <dbReference type="EMBL" id="GMT11716.1"/>
    </source>
</evidence>
<accession>A0AAV5V1N4</accession>
<feature type="non-terminal residue" evidence="3">
    <location>
        <position position="95"/>
    </location>
</feature>
<name>A0AAV5V1N4_9BILA</name>
<feature type="region of interest" description="Disordered" evidence="1">
    <location>
        <begin position="1"/>
        <end position="25"/>
    </location>
</feature>
<dbReference type="AlphaFoldDB" id="A0AAV5V1N4"/>
<proteinExistence type="predicted"/>
<evidence type="ECO:0000256" key="1">
    <source>
        <dbReference type="SAM" id="MobiDB-lite"/>
    </source>
</evidence>
<gene>
    <name evidence="3" type="ORF">PFISCL1PPCAC_3012</name>
    <name evidence="4" type="ORF">PFISCL1PPCAC_3013</name>
</gene>
<sequence length="95" mass="9596">IPPMHLISAPPSTPEAGAPASNLTTMLNPPGHLRPVRVGRVTVASHWRAFGQSAFAPTFSAIVHISGAAVVVVVVVVVVAPPGAFAGEFGAHAMA</sequence>
<dbReference type="EMBL" id="BTSY01000001">
    <property type="protein sequence ID" value="GMT11715.1"/>
    <property type="molecule type" value="Genomic_DNA"/>
</dbReference>
<evidence type="ECO:0000313" key="3">
    <source>
        <dbReference type="EMBL" id="GMT11715.1"/>
    </source>
</evidence>
<reference evidence="3" key="1">
    <citation type="submission" date="2023-10" db="EMBL/GenBank/DDBJ databases">
        <title>Genome assembly of Pristionchus species.</title>
        <authorList>
            <person name="Yoshida K."/>
            <person name="Sommer R.J."/>
        </authorList>
    </citation>
    <scope>NUCLEOTIDE SEQUENCE</scope>
    <source>
        <strain evidence="3">RS5133</strain>
    </source>
</reference>
<keyword evidence="2" id="KW-0472">Membrane</keyword>
<dbReference type="EMBL" id="BTSY01000001">
    <property type="protein sequence ID" value="GMT11716.1"/>
    <property type="molecule type" value="Genomic_DNA"/>
</dbReference>
<comment type="caution">
    <text evidence="3">The sequence shown here is derived from an EMBL/GenBank/DDBJ whole genome shotgun (WGS) entry which is preliminary data.</text>
</comment>
<feature type="non-terminal residue" evidence="3">
    <location>
        <position position="1"/>
    </location>
</feature>